<evidence type="ECO:0000313" key="3">
    <source>
        <dbReference type="EMBL" id="AJY45863.1"/>
    </source>
</evidence>
<dbReference type="Pfam" id="PF03797">
    <property type="entry name" value="Autotransporter"/>
    <property type="match status" value="1"/>
</dbReference>
<name>A0A0D5LRB6_MAREN</name>
<dbReference type="Gene3D" id="2.40.128.130">
    <property type="entry name" value="Autotransporter beta-domain"/>
    <property type="match status" value="1"/>
</dbReference>
<dbReference type="EMBL" id="CP010803">
    <property type="protein sequence ID" value="AJY45863.1"/>
    <property type="molecule type" value="Genomic_DNA"/>
</dbReference>
<dbReference type="Proteomes" id="UP000032611">
    <property type="component" value="Chromosome"/>
</dbReference>
<dbReference type="SMART" id="SM00869">
    <property type="entry name" value="Autotransporter"/>
    <property type="match status" value="1"/>
</dbReference>
<feature type="domain" description="Autotransporter" evidence="2">
    <location>
        <begin position="306"/>
        <end position="565"/>
    </location>
</feature>
<evidence type="ECO:0000259" key="2">
    <source>
        <dbReference type="PROSITE" id="PS51208"/>
    </source>
</evidence>
<keyword evidence="4" id="KW-1185">Reference proteome</keyword>
<dbReference type="PROSITE" id="PS01039">
    <property type="entry name" value="SBP_BACTERIAL_3"/>
    <property type="match status" value="1"/>
</dbReference>
<dbReference type="InterPro" id="IPR018313">
    <property type="entry name" value="SBP_3_CS"/>
</dbReference>
<dbReference type="GO" id="GO:0019867">
    <property type="term" value="C:outer membrane"/>
    <property type="evidence" value="ECO:0007669"/>
    <property type="project" value="InterPro"/>
</dbReference>
<protein>
    <recommendedName>
        <fullName evidence="2">Autotransporter domain-containing protein</fullName>
    </recommendedName>
</protein>
<reference evidence="3 4" key="1">
    <citation type="journal article" date="2015" name="Genome Announc.">
        <title>Complete genome sequence of Martelella endophytica YC6887, which has antifungal activity associated with a halophyte.</title>
        <authorList>
            <person name="Khan A."/>
            <person name="Khan H."/>
            <person name="Chung E.J."/>
            <person name="Hossain M.T."/>
            <person name="Chung Y.R."/>
        </authorList>
    </citation>
    <scope>NUCLEOTIDE SEQUENCE [LARGE SCALE GENOMIC DNA]</scope>
    <source>
        <strain evidence="3">YC6887</strain>
    </source>
</reference>
<dbReference type="NCBIfam" id="TIGR01414">
    <property type="entry name" value="autotrans_barl"/>
    <property type="match status" value="1"/>
</dbReference>
<proteinExistence type="predicted"/>
<keyword evidence="1" id="KW-0732">Signal</keyword>
<dbReference type="InterPro" id="IPR006315">
    <property type="entry name" value="OM_autotransptr_brl_dom"/>
</dbReference>
<sequence>MSGNVVSSRGGNVTAPNPADGTVTLAAAPGLSLFLNQGTGTFVTGAIADVDGIVNAGTMDIGGEWNTIETTVTGDLVGVGTADAGSPYDAADLGLPATFSPFSYSHCSEKLDWRTSTASRGGLIAGLDVDMERVLADKLLIQGDFAGRWGVDVNGNALLPNTRTEFLKVEGADSSDLSILPSLVFDFTDVTTSSAGWTGFSVASAHFADNGVSLGRNGSQVSSAMQQAWNRIEDGSATEVKFGADEISLGQVFGALHQSTPETFFDMLLETTSQTVAVPFSSSPSAAISAANSVLSCPAFETSGVMLDEGSCVWSRALGGESTQDSQGDAAGFTQSTGSLQIGGQKELGDGWFLGSGLTYESSWFRNDSGSQKLDHDSFVAAVALKKEVGLWLLGIGIGIGIGGGGGYNWDYSKRYINLDTLSATATGSPDSAMVFGRFRASYEIALGDEYYMRPKVDLDVINMHQYGYTESGAGALNLMVDGNSDTAFGVTPGIEFGARIPFLEDWPARFYGNLGGRMGDDVAVCRPVIDGQLLDLYADRRYGGTCYPRPRPCQTAGHGAETAM</sequence>
<evidence type="ECO:0000256" key="1">
    <source>
        <dbReference type="ARBA" id="ARBA00022729"/>
    </source>
</evidence>
<dbReference type="RefSeq" id="WP_045680827.1">
    <property type="nucleotide sequence ID" value="NZ_CP010803.1"/>
</dbReference>
<dbReference type="InterPro" id="IPR005546">
    <property type="entry name" value="Autotransporte_beta"/>
</dbReference>
<dbReference type="HOGENOM" id="CLU_482168_0_0_5"/>
<dbReference type="PATRIC" id="fig|1486262.3.peg.1974"/>
<dbReference type="PROSITE" id="PS51208">
    <property type="entry name" value="AUTOTRANSPORTER"/>
    <property type="match status" value="1"/>
</dbReference>
<dbReference type="InterPro" id="IPR036709">
    <property type="entry name" value="Autotransporte_beta_dom_sf"/>
</dbReference>
<dbReference type="SUPFAM" id="SSF103515">
    <property type="entry name" value="Autotransporter"/>
    <property type="match status" value="1"/>
</dbReference>
<dbReference type="STRING" id="1486262.TM49_09535"/>
<organism evidence="3 4">
    <name type="scientific">Martelella endophytica</name>
    <dbReference type="NCBI Taxonomy" id="1486262"/>
    <lineage>
        <taxon>Bacteria</taxon>
        <taxon>Pseudomonadati</taxon>
        <taxon>Pseudomonadota</taxon>
        <taxon>Alphaproteobacteria</taxon>
        <taxon>Hyphomicrobiales</taxon>
        <taxon>Aurantimonadaceae</taxon>
        <taxon>Martelella</taxon>
    </lineage>
</organism>
<dbReference type="KEGG" id="mey:TM49_09535"/>
<evidence type="ECO:0000313" key="4">
    <source>
        <dbReference type="Proteomes" id="UP000032611"/>
    </source>
</evidence>
<gene>
    <name evidence="3" type="ORF">TM49_09535</name>
</gene>
<dbReference type="AlphaFoldDB" id="A0A0D5LRB6"/>
<accession>A0A0D5LRB6</accession>